<name>F9RIA0_9VIBR</name>
<evidence type="ECO:0000313" key="2">
    <source>
        <dbReference type="EMBL" id="EGU42432.1"/>
    </source>
</evidence>
<accession>F9RIA0</accession>
<keyword evidence="1" id="KW-0812">Transmembrane</keyword>
<protein>
    <submittedName>
        <fullName evidence="2">Uncharacterized protein</fullName>
    </submittedName>
</protein>
<evidence type="ECO:0000313" key="3">
    <source>
        <dbReference type="Proteomes" id="UP000004349"/>
    </source>
</evidence>
<dbReference type="AlphaFoldDB" id="F9RIA0"/>
<proteinExistence type="predicted"/>
<sequence length="43" mass="5101">MDTINISYAGLFTLFIIIMIGLVFIYTFQDAFESLKERFFKSR</sequence>
<keyword evidence="1" id="KW-1133">Transmembrane helix</keyword>
<reference evidence="2 3" key="1">
    <citation type="journal article" date="2012" name="Int. J. Syst. Evol. Microbiol.">
        <title>Vibrio caribbeanicus sp. nov., isolated from the marine sponge Scleritoderma cyanea.</title>
        <authorList>
            <person name="Hoffmann M."/>
            <person name="Monday S.R."/>
            <person name="Allard M.W."/>
            <person name="Strain E.A."/>
            <person name="Whittaker P."/>
            <person name="Naum M."/>
            <person name="McCarthy P.J."/>
            <person name="Lopez J.V."/>
            <person name="Fischer M."/>
            <person name="Brown E.W."/>
        </authorList>
    </citation>
    <scope>NUCLEOTIDE SEQUENCE [LARGE SCALE GENOMIC DNA]</scope>
    <source>
        <strain evidence="2 3">LMG 19158</strain>
    </source>
</reference>
<keyword evidence="1" id="KW-0472">Membrane</keyword>
<organism evidence="2 3">
    <name type="scientific">Vibrio scophthalmi LMG 19158</name>
    <dbReference type="NCBI Taxonomy" id="870967"/>
    <lineage>
        <taxon>Bacteria</taxon>
        <taxon>Pseudomonadati</taxon>
        <taxon>Pseudomonadota</taxon>
        <taxon>Gammaproteobacteria</taxon>
        <taxon>Vibrionales</taxon>
        <taxon>Vibrionaceae</taxon>
        <taxon>Vibrio</taxon>
    </lineage>
</organism>
<dbReference type="Proteomes" id="UP000004349">
    <property type="component" value="Unassembled WGS sequence"/>
</dbReference>
<comment type="caution">
    <text evidence="2">The sequence shown here is derived from an EMBL/GenBank/DDBJ whole genome shotgun (WGS) entry which is preliminary data.</text>
</comment>
<feature type="transmembrane region" description="Helical" evidence="1">
    <location>
        <begin position="6"/>
        <end position="28"/>
    </location>
</feature>
<evidence type="ECO:0000256" key="1">
    <source>
        <dbReference type="SAM" id="Phobius"/>
    </source>
</evidence>
<gene>
    <name evidence="2" type="ORF">VIS19158_11563</name>
</gene>
<dbReference type="EMBL" id="AFWE01000018">
    <property type="protein sequence ID" value="EGU42432.1"/>
    <property type="molecule type" value="Genomic_DNA"/>
</dbReference>